<comment type="similarity">
    <text evidence="2">Belongs to the Nudix hydrolase family.</text>
</comment>
<organism evidence="7 8">
    <name type="scientific">Zhenpiania hominis</name>
    <dbReference type="NCBI Taxonomy" id="2763644"/>
    <lineage>
        <taxon>Bacteria</taxon>
        <taxon>Bacillati</taxon>
        <taxon>Bacillota</taxon>
        <taxon>Clostridia</taxon>
        <taxon>Peptostreptococcales</taxon>
        <taxon>Anaerovoracaceae</taxon>
        <taxon>Zhenpiania</taxon>
    </lineage>
</organism>
<proteinExistence type="inferred from homology"/>
<comment type="caution">
    <text evidence="7">The sequence shown here is derived from an EMBL/GenBank/DDBJ whole genome shotgun (WGS) entry which is preliminary data.</text>
</comment>
<dbReference type="Proteomes" id="UP000602647">
    <property type="component" value="Unassembled WGS sequence"/>
</dbReference>
<keyword evidence="8" id="KW-1185">Reference proteome</keyword>
<dbReference type="Gene3D" id="3.90.79.10">
    <property type="entry name" value="Nucleoside Triphosphate Pyrophosphohydrolase"/>
    <property type="match status" value="1"/>
</dbReference>
<evidence type="ECO:0000256" key="3">
    <source>
        <dbReference type="ARBA" id="ARBA00022723"/>
    </source>
</evidence>
<evidence type="ECO:0000256" key="4">
    <source>
        <dbReference type="ARBA" id="ARBA00022801"/>
    </source>
</evidence>
<dbReference type="GO" id="GO:0005737">
    <property type="term" value="C:cytoplasm"/>
    <property type="evidence" value="ECO:0007669"/>
    <property type="project" value="TreeGrafter"/>
</dbReference>
<gene>
    <name evidence="7" type="ORF">H9L42_02670</name>
</gene>
<dbReference type="GO" id="GO:0016818">
    <property type="term" value="F:hydrolase activity, acting on acid anhydrides, in phosphorus-containing anhydrides"/>
    <property type="evidence" value="ECO:0007669"/>
    <property type="project" value="TreeGrafter"/>
</dbReference>
<evidence type="ECO:0000259" key="6">
    <source>
        <dbReference type="PROSITE" id="PS51462"/>
    </source>
</evidence>
<accession>A0A923NMF0</accession>
<dbReference type="InterPro" id="IPR020084">
    <property type="entry name" value="NUDIX_hydrolase_CS"/>
</dbReference>
<dbReference type="InterPro" id="IPR000086">
    <property type="entry name" value="NUDIX_hydrolase_dom"/>
</dbReference>
<feature type="domain" description="Nudix hydrolase" evidence="6">
    <location>
        <begin position="1"/>
        <end position="126"/>
    </location>
</feature>
<keyword evidence="5" id="KW-0460">Magnesium</keyword>
<dbReference type="GO" id="GO:0046872">
    <property type="term" value="F:metal ion binding"/>
    <property type="evidence" value="ECO:0007669"/>
    <property type="project" value="UniProtKB-KW"/>
</dbReference>
<sequence length="144" mass="16845">MQVYNCIMVYKDEQRKELLFCKRKKDPYKGKFNLVGGKIEPGENGFDAAYRELEEETGITREEICLRHMMDFTYFNQNCTVEVYVGVLEREKELRAEAHPLYWLSTEEDLFDLEKFAGEGNIGHMVQQVVCYGDGACELEEKAY</sequence>
<evidence type="ECO:0000256" key="2">
    <source>
        <dbReference type="ARBA" id="ARBA00005582"/>
    </source>
</evidence>
<dbReference type="PROSITE" id="PS51462">
    <property type="entry name" value="NUDIX"/>
    <property type="match status" value="1"/>
</dbReference>
<dbReference type="PROSITE" id="PS00893">
    <property type="entry name" value="NUDIX_BOX"/>
    <property type="match status" value="1"/>
</dbReference>
<dbReference type="RefSeq" id="WP_187301881.1">
    <property type="nucleotide sequence ID" value="NZ_JACRYT010000001.1"/>
</dbReference>
<dbReference type="PANTHER" id="PTHR43758:SF2">
    <property type="entry name" value="OXIDIZED PURINE NUCLEOSIDE TRIPHOSPHATE HYDROLASE"/>
    <property type="match status" value="1"/>
</dbReference>
<evidence type="ECO:0000256" key="5">
    <source>
        <dbReference type="ARBA" id="ARBA00022842"/>
    </source>
</evidence>
<dbReference type="EMBL" id="JACRYT010000001">
    <property type="protein sequence ID" value="MBC6678728.1"/>
    <property type="molecule type" value="Genomic_DNA"/>
</dbReference>
<reference evidence="7" key="1">
    <citation type="submission" date="2020-08" db="EMBL/GenBank/DDBJ databases">
        <title>Genome public.</title>
        <authorList>
            <person name="Liu C."/>
            <person name="Sun Q."/>
        </authorList>
    </citation>
    <scope>NUCLEOTIDE SEQUENCE</scope>
    <source>
        <strain evidence="7">BX12</strain>
    </source>
</reference>
<dbReference type="InterPro" id="IPR015797">
    <property type="entry name" value="NUDIX_hydrolase-like_dom_sf"/>
</dbReference>
<evidence type="ECO:0000313" key="7">
    <source>
        <dbReference type="EMBL" id="MBC6678728.1"/>
    </source>
</evidence>
<dbReference type="Pfam" id="PF00293">
    <property type="entry name" value="NUDIX"/>
    <property type="match status" value="1"/>
</dbReference>
<keyword evidence="4" id="KW-0378">Hydrolase</keyword>
<dbReference type="SUPFAM" id="SSF55811">
    <property type="entry name" value="Nudix"/>
    <property type="match status" value="1"/>
</dbReference>
<protein>
    <submittedName>
        <fullName evidence="7">NUDIX domain-containing protein</fullName>
    </submittedName>
</protein>
<evidence type="ECO:0000313" key="8">
    <source>
        <dbReference type="Proteomes" id="UP000602647"/>
    </source>
</evidence>
<name>A0A923NMF0_9FIRM</name>
<evidence type="ECO:0000256" key="1">
    <source>
        <dbReference type="ARBA" id="ARBA00001946"/>
    </source>
</evidence>
<dbReference type="AlphaFoldDB" id="A0A923NMF0"/>
<keyword evidence="3" id="KW-0479">Metal-binding</keyword>
<dbReference type="CDD" id="cd02883">
    <property type="entry name" value="NUDIX_Hydrolase"/>
    <property type="match status" value="1"/>
</dbReference>
<dbReference type="PANTHER" id="PTHR43758">
    <property type="entry name" value="7,8-DIHYDRO-8-OXOGUANINE TRIPHOSPHATASE"/>
    <property type="match status" value="1"/>
</dbReference>
<comment type="cofactor">
    <cofactor evidence="1">
        <name>Mg(2+)</name>
        <dbReference type="ChEBI" id="CHEBI:18420"/>
    </cofactor>
</comment>